<dbReference type="Proteomes" id="UP000188532">
    <property type="component" value="Unassembled WGS sequence"/>
</dbReference>
<evidence type="ECO:0000256" key="1">
    <source>
        <dbReference type="SAM" id="MobiDB-lite"/>
    </source>
</evidence>
<organism evidence="2 3">
    <name type="scientific">Mycobacterium kansasii</name>
    <dbReference type="NCBI Taxonomy" id="1768"/>
    <lineage>
        <taxon>Bacteria</taxon>
        <taxon>Bacillati</taxon>
        <taxon>Actinomycetota</taxon>
        <taxon>Actinomycetes</taxon>
        <taxon>Mycobacteriales</taxon>
        <taxon>Mycobacteriaceae</taxon>
        <taxon>Mycobacterium</taxon>
    </lineage>
</organism>
<reference evidence="2 3" key="1">
    <citation type="submission" date="2017-02" db="EMBL/GenBank/DDBJ databases">
        <title>Complete genome sequences of Mycobacterium kansasii strains isolated from rhesus macaques.</title>
        <authorList>
            <person name="Panda A."/>
            <person name="Nagaraj S."/>
            <person name="Zhao X."/>
            <person name="Tettelin H."/>
            <person name="Detolla L.J."/>
        </authorList>
    </citation>
    <scope>NUCLEOTIDE SEQUENCE [LARGE SCALE GENOMIC DNA]</scope>
    <source>
        <strain evidence="2 3">11-3469</strain>
    </source>
</reference>
<gene>
    <name evidence="2" type="ORF">BZL29_3394</name>
</gene>
<dbReference type="AlphaFoldDB" id="A0A1V3XEW3"/>
<evidence type="ECO:0000313" key="3">
    <source>
        <dbReference type="Proteomes" id="UP000188532"/>
    </source>
</evidence>
<dbReference type="EMBL" id="MVBN01000003">
    <property type="protein sequence ID" value="OOK77648.1"/>
    <property type="molecule type" value="Genomic_DNA"/>
</dbReference>
<evidence type="ECO:0000313" key="2">
    <source>
        <dbReference type="EMBL" id="OOK77648.1"/>
    </source>
</evidence>
<feature type="region of interest" description="Disordered" evidence="1">
    <location>
        <begin position="19"/>
        <end position="77"/>
    </location>
</feature>
<proteinExistence type="predicted"/>
<name>A0A1V3XEW3_MYCKA</name>
<sequence>MKWLPTSYSDDPFDRLAVGNAATSGGGHLEVDTHGAVRSPRQRRTFRRGADPSATRSSEIPRPAAGPDSAITTAATRGSERMVLKRLTGRHQRVTLQRGLAGLAGEIGYFSSRDTPVSNYAPIAFASCWGQ</sequence>
<accession>A0A1V3XEW3</accession>
<comment type="caution">
    <text evidence="2">The sequence shown here is derived from an EMBL/GenBank/DDBJ whole genome shotgun (WGS) entry which is preliminary data.</text>
</comment>
<protein>
    <submittedName>
        <fullName evidence="2">Uncharacterized protein</fullName>
    </submittedName>
</protein>